<evidence type="ECO:0000259" key="8">
    <source>
        <dbReference type="PROSITE" id="PS50234"/>
    </source>
</evidence>
<dbReference type="InterPro" id="IPR036465">
    <property type="entry name" value="vWFA_dom_sf"/>
</dbReference>
<dbReference type="PANTHER" id="PTHR22550:SF5">
    <property type="entry name" value="LEUCINE ZIPPER PROTEIN 4"/>
    <property type="match status" value="1"/>
</dbReference>
<dbReference type="KEGG" id="dmm:dnm_054910"/>
<evidence type="ECO:0000256" key="7">
    <source>
        <dbReference type="SAM" id="Phobius"/>
    </source>
</evidence>
<keyword evidence="3 7" id="KW-1133">Transmembrane helix</keyword>
<dbReference type="SUPFAM" id="SSF53300">
    <property type="entry name" value="vWA-like"/>
    <property type="match status" value="1"/>
</dbReference>
<feature type="compositionally biased region" description="Basic and acidic residues" evidence="6">
    <location>
        <begin position="577"/>
        <end position="598"/>
    </location>
</feature>
<keyword evidence="4 7" id="KW-0472">Membrane</keyword>
<name>A0A975BPV3_9BACT</name>
<dbReference type="PROSITE" id="PS50293">
    <property type="entry name" value="TPR_REGION"/>
    <property type="match status" value="2"/>
</dbReference>
<feature type="domain" description="VWFA" evidence="8">
    <location>
        <begin position="90"/>
        <end position="287"/>
    </location>
</feature>
<feature type="region of interest" description="Disordered" evidence="6">
    <location>
        <begin position="468"/>
        <end position="615"/>
    </location>
</feature>
<protein>
    <submittedName>
        <fullName evidence="9">von Willebrand factor A-like domain-containing protein, tetratricopeptide repeat-containing</fullName>
    </submittedName>
</protein>
<dbReference type="Gene3D" id="1.25.40.10">
    <property type="entry name" value="Tetratricopeptide repeat domain"/>
    <property type="match status" value="1"/>
</dbReference>
<feature type="transmembrane region" description="Helical" evidence="7">
    <location>
        <begin position="7"/>
        <end position="26"/>
    </location>
</feature>
<dbReference type="SMART" id="SM00327">
    <property type="entry name" value="VWA"/>
    <property type="match status" value="1"/>
</dbReference>
<dbReference type="InterPro" id="IPR024163">
    <property type="entry name" value="Aerotolerance_reg_N"/>
</dbReference>
<dbReference type="Pfam" id="PF13519">
    <property type="entry name" value="VWA_2"/>
    <property type="match status" value="1"/>
</dbReference>
<evidence type="ECO:0000256" key="1">
    <source>
        <dbReference type="ARBA" id="ARBA00022475"/>
    </source>
</evidence>
<sequence>MKFARIEMLFLIWVIPVLFLVCLYGMKKRGKILSHFSSAKGLKSVVQGASSGRRWLKAGLMLSALFFIALALTRPQYGYKWQEIERKGIDIIIALDCSRSMLAEDIRPTRLDRAKREVYDLLTMLRGDRAGLVAFAGTAFLQCPLTLDYDAFNLFLKALSPDFLPVGGTDITGAVTTAIAGFDEKTNSEKAVILITDGENTGEGDPLKAAENARNANIKLFCIGVGSEGGVPVPAKQGGFQKDKSGKIILTKLDEDTLKKMAVLTRGTYVRSVAGDMDLDAIYTKEIRGKMKSATLESGRKQIWEERYQWFLGLAILALIAELFLPSAKKTASVLGVLFLLVLNPAAHAGPMQDGLEAYEKGDYEKALKLFIDAQLEDPDNPRILYNVGNAYYKVGDFESANKNFEQALKAEDKTLRQKALYNLGNSNYKRGKFEDAIKNYEEVLKSDPNDEQTQQNIEFVRQVIAQKKEQEKQQQGGDNKEGDSEKKESDVQKNESDKNESGKKEDGSEDAQSDKKDSDGNDSQKDEPAPKYGDEMDDKQNEASEQKAGSPDEENKEDEKKTGVAQASPSENSEGPDDKMDDKKQAERMLNRLKDQPGRAMIPSYRKKQVEKDW</sequence>
<dbReference type="PANTHER" id="PTHR22550">
    <property type="entry name" value="SPORE GERMINATION PROTEIN"/>
    <property type="match status" value="1"/>
</dbReference>
<gene>
    <name evidence="9" type="ORF">dnm_054910</name>
</gene>
<dbReference type="SMART" id="SM00028">
    <property type="entry name" value="TPR"/>
    <property type="match status" value="3"/>
</dbReference>
<dbReference type="AlphaFoldDB" id="A0A975BPV3"/>
<dbReference type="InterPro" id="IPR019734">
    <property type="entry name" value="TPR_rpt"/>
</dbReference>
<evidence type="ECO:0000256" key="6">
    <source>
        <dbReference type="SAM" id="MobiDB-lite"/>
    </source>
</evidence>
<dbReference type="EMBL" id="CP061800">
    <property type="protein sequence ID" value="QTA89438.1"/>
    <property type="molecule type" value="Genomic_DNA"/>
</dbReference>
<keyword evidence="1" id="KW-1003">Cell membrane</keyword>
<proteinExistence type="predicted"/>
<evidence type="ECO:0000313" key="9">
    <source>
        <dbReference type="EMBL" id="QTA89438.1"/>
    </source>
</evidence>
<reference evidence="9" key="1">
    <citation type="journal article" date="2021" name="Microb. Physiol.">
        <title>Proteogenomic Insights into the Physiology of Marine, Sulfate-Reducing, Filamentous Desulfonema limicola and Desulfonema magnum.</title>
        <authorList>
            <person name="Schnaars V."/>
            <person name="Wohlbrand L."/>
            <person name="Scheve S."/>
            <person name="Hinrichs C."/>
            <person name="Reinhardt R."/>
            <person name="Rabus R."/>
        </authorList>
    </citation>
    <scope>NUCLEOTIDE SEQUENCE</scope>
    <source>
        <strain evidence="9">4be13</strain>
    </source>
</reference>
<keyword evidence="5" id="KW-0802">TPR repeat</keyword>
<keyword evidence="2 7" id="KW-0812">Transmembrane</keyword>
<keyword evidence="10" id="KW-1185">Reference proteome</keyword>
<dbReference type="RefSeq" id="WP_207678058.1">
    <property type="nucleotide sequence ID" value="NZ_CP061800.1"/>
</dbReference>
<evidence type="ECO:0000313" key="10">
    <source>
        <dbReference type="Proteomes" id="UP000663722"/>
    </source>
</evidence>
<dbReference type="Proteomes" id="UP000663722">
    <property type="component" value="Chromosome"/>
</dbReference>
<organism evidence="9 10">
    <name type="scientific">Desulfonema magnum</name>
    <dbReference type="NCBI Taxonomy" id="45655"/>
    <lineage>
        <taxon>Bacteria</taxon>
        <taxon>Pseudomonadati</taxon>
        <taxon>Thermodesulfobacteriota</taxon>
        <taxon>Desulfobacteria</taxon>
        <taxon>Desulfobacterales</taxon>
        <taxon>Desulfococcaceae</taxon>
        <taxon>Desulfonema</taxon>
    </lineage>
</organism>
<dbReference type="Pfam" id="PF07584">
    <property type="entry name" value="BatA"/>
    <property type="match status" value="1"/>
</dbReference>
<feature type="repeat" description="TPR" evidence="5">
    <location>
        <begin position="418"/>
        <end position="451"/>
    </location>
</feature>
<dbReference type="PROSITE" id="PS50234">
    <property type="entry name" value="VWFA"/>
    <property type="match status" value="1"/>
</dbReference>
<dbReference type="InterPro" id="IPR011990">
    <property type="entry name" value="TPR-like_helical_dom_sf"/>
</dbReference>
<evidence type="ECO:0000256" key="4">
    <source>
        <dbReference type="ARBA" id="ARBA00023136"/>
    </source>
</evidence>
<dbReference type="Pfam" id="PF13432">
    <property type="entry name" value="TPR_16"/>
    <property type="match status" value="1"/>
</dbReference>
<dbReference type="InterPro" id="IPR050768">
    <property type="entry name" value="UPF0353/GerABKA_families"/>
</dbReference>
<evidence type="ECO:0000256" key="5">
    <source>
        <dbReference type="PROSITE-ProRule" id="PRU00339"/>
    </source>
</evidence>
<accession>A0A975BPV3</accession>
<feature type="compositionally biased region" description="Basic and acidic residues" evidence="6">
    <location>
        <begin position="468"/>
        <end position="546"/>
    </location>
</feature>
<dbReference type="Gene3D" id="3.40.50.410">
    <property type="entry name" value="von Willebrand factor, type A domain"/>
    <property type="match status" value="1"/>
</dbReference>
<dbReference type="PROSITE" id="PS50005">
    <property type="entry name" value="TPR"/>
    <property type="match status" value="2"/>
</dbReference>
<dbReference type="InterPro" id="IPR002035">
    <property type="entry name" value="VWF_A"/>
</dbReference>
<evidence type="ECO:0000256" key="2">
    <source>
        <dbReference type="ARBA" id="ARBA00022692"/>
    </source>
</evidence>
<feature type="repeat" description="TPR" evidence="5">
    <location>
        <begin position="382"/>
        <end position="415"/>
    </location>
</feature>
<evidence type="ECO:0000256" key="3">
    <source>
        <dbReference type="ARBA" id="ARBA00022989"/>
    </source>
</evidence>
<dbReference type="SUPFAM" id="SSF48452">
    <property type="entry name" value="TPR-like"/>
    <property type="match status" value="1"/>
</dbReference>